<comment type="cofactor">
    <cofactor evidence="4">
        <name>a divalent metal cation</name>
        <dbReference type="ChEBI" id="CHEBI:60240"/>
    </cofactor>
    <text evidence="4">Binds 2 divalent metal cations per subunit.</text>
</comment>
<feature type="binding site" description="via carbamate group" evidence="4">
    <location>
        <position position="212"/>
    </location>
    <ligand>
        <name>Zn(2+)</name>
        <dbReference type="ChEBI" id="CHEBI:29105"/>
        <label>2</label>
    </ligand>
</feature>
<dbReference type="InterPro" id="IPR001559">
    <property type="entry name" value="Phosphotriesterase"/>
</dbReference>
<dbReference type="SUPFAM" id="SSF51556">
    <property type="entry name" value="Metallo-dependent hydrolases"/>
    <property type="match status" value="1"/>
</dbReference>
<keyword evidence="7" id="KW-1185">Reference proteome</keyword>
<evidence type="ECO:0000256" key="3">
    <source>
        <dbReference type="PIRSR" id="PIRSR601559-50"/>
    </source>
</evidence>
<dbReference type="InterPro" id="IPR032466">
    <property type="entry name" value="Metal_Hydrolase"/>
</dbReference>
<feature type="binding site" evidence="4">
    <location>
        <position position="245"/>
    </location>
    <ligand>
        <name>Zn(2+)</name>
        <dbReference type="ChEBI" id="CHEBI:29105"/>
        <label>2</label>
    </ligand>
</feature>
<evidence type="ECO:0000256" key="2">
    <source>
        <dbReference type="ARBA" id="ARBA00022801"/>
    </source>
</evidence>
<dbReference type="Pfam" id="PF02126">
    <property type="entry name" value="PTE"/>
    <property type="match status" value="1"/>
</dbReference>
<dbReference type="GO" id="GO:0016788">
    <property type="term" value="F:hydrolase activity, acting on ester bonds"/>
    <property type="evidence" value="ECO:0007669"/>
    <property type="project" value="InterPro"/>
</dbReference>
<feature type="binding site" evidence="4">
    <location>
        <position position="92"/>
    </location>
    <ligand>
        <name>Zn(2+)</name>
        <dbReference type="ChEBI" id="CHEBI:29105"/>
        <label>1</label>
    </ligand>
</feature>
<dbReference type="PROSITE" id="PS51347">
    <property type="entry name" value="PHOSPHOTRIESTERASE_2"/>
    <property type="match status" value="1"/>
</dbReference>
<gene>
    <name evidence="6" type="ORF">EJC51_43885</name>
</gene>
<keyword evidence="1 4" id="KW-0479">Metal-binding</keyword>
<dbReference type="PANTHER" id="PTHR10819:SF3">
    <property type="entry name" value="PHOSPHOTRIESTERASE-RELATED PROTEIN"/>
    <property type="match status" value="1"/>
</dbReference>
<protein>
    <submittedName>
        <fullName evidence="6">Phosphotriesterase</fullName>
    </submittedName>
</protein>
<comment type="similarity">
    <text evidence="5">Belongs to the metallo-dependent hydrolases superfamily. Phosphotriesterase family.</text>
</comment>
<dbReference type="PANTHER" id="PTHR10819">
    <property type="entry name" value="PHOSPHOTRIESTERASE-RELATED"/>
    <property type="match status" value="1"/>
</dbReference>
<dbReference type="GO" id="GO:0008270">
    <property type="term" value="F:zinc ion binding"/>
    <property type="evidence" value="ECO:0007669"/>
    <property type="project" value="InterPro"/>
</dbReference>
<feature type="binding site" description="via carbamate group" evidence="4">
    <location>
        <position position="212"/>
    </location>
    <ligand>
        <name>Zn(2+)</name>
        <dbReference type="ChEBI" id="CHEBI:29105"/>
        <label>1</label>
    </ligand>
</feature>
<proteinExistence type="inferred from homology"/>
<dbReference type="KEGG" id="saqu:EJC51_43885"/>
<feature type="binding site" evidence="4">
    <location>
        <position position="90"/>
    </location>
    <ligand>
        <name>Zn(2+)</name>
        <dbReference type="ChEBI" id="CHEBI:29105"/>
        <label>1</label>
    </ligand>
</feature>
<feature type="binding site" evidence="4">
    <location>
        <position position="331"/>
    </location>
    <ligand>
        <name>Zn(2+)</name>
        <dbReference type="ChEBI" id="CHEBI:29105"/>
        <label>1</label>
    </ligand>
</feature>
<keyword evidence="2" id="KW-0378">Hydrolase</keyword>
<accession>A0A3S9IDH8</accession>
<feature type="modified residue" description="N6-carboxylysine" evidence="3 5">
    <location>
        <position position="212"/>
    </location>
</feature>
<feature type="binding site" evidence="4">
    <location>
        <position position="274"/>
    </location>
    <ligand>
        <name>Zn(2+)</name>
        <dbReference type="ChEBI" id="CHEBI:29105"/>
        <label>2</label>
    </ligand>
</feature>
<dbReference type="Gene3D" id="3.20.20.140">
    <property type="entry name" value="Metal-dependent hydrolases"/>
    <property type="match status" value="1"/>
</dbReference>
<organism evidence="6 7">
    <name type="scientific">Streptomyces aquilus</name>
    <dbReference type="NCBI Taxonomy" id="2548456"/>
    <lineage>
        <taxon>Bacteria</taxon>
        <taxon>Bacillati</taxon>
        <taxon>Actinomycetota</taxon>
        <taxon>Actinomycetes</taxon>
        <taxon>Kitasatosporales</taxon>
        <taxon>Streptomycetaceae</taxon>
        <taxon>Streptomyces</taxon>
    </lineage>
</organism>
<sequence length="406" mass="44252">MTARPETRLSADARGRETKFHASWNTTWLGLRERATMDCCRVHRPARRPSGCSDIPRRLSVRMESPLPHDPVPTVRGPVAAADLGVTLAHEHLFVLSSEFQSNFPHLWDREAGVREAVRQLEEAYAAGVRTLVDMTVLGQGRDINLVRAVAERTAVNIVLATGVYSVDGIPLFARFRGPGAAIEAEDPLIELLLRDVTTGIADSGVRAGLVKFACERTPPDASAHRMAAVVAEVHRHTGVPVVVHCDPFEGNGVHLVRLLEKEGVAAGSVVVAHAGDSADLNGLRALADTGCVLGYDRYGMTPFAPDEQRNATLAALVRAGHTAQLLVSQDHPVHIDYLTVEQRERTYPGWSYVHLFERVLPLLLKEPGVDEGTVRTLLVDNPRRLLSRIAAPRPADARTEARDAA</sequence>
<dbReference type="PROSITE" id="PS01322">
    <property type="entry name" value="PHOSPHOTRIESTERASE_1"/>
    <property type="match status" value="1"/>
</dbReference>
<dbReference type="EMBL" id="CP034463">
    <property type="protein sequence ID" value="AZP22415.1"/>
    <property type="molecule type" value="Genomic_DNA"/>
</dbReference>
<evidence type="ECO:0000256" key="4">
    <source>
        <dbReference type="PIRSR" id="PIRSR601559-51"/>
    </source>
</evidence>
<evidence type="ECO:0000313" key="6">
    <source>
        <dbReference type="EMBL" id="AZP22415.1"/>
    </source>
</evidence>
<name>A0A3S9IDH8_9ACTN</name>
<evidence type="ECO:0000256" key="5">
    <source>
        <dbReference type="PROSITE-ProRule" id="PRU00679"/>
    </source>
</evidence>
<dbReference type="Proteomes" id="UP000280197">
    <property type="component" value="Chromosome"/>
</dbReference>
<reference evidence="6 7" key="1">
    <citation type="submission" date="2018-12" db="EMBL/GenBank/DDBJ databases">
        <authorList>
            <person name="Li K."/>
        </authorList>
    </citation>
    <scope>NUCLEOTIDE SEQUENCE [LARGE SCALE GENOMIC DNA]</scope>
    <source>
        <strain evidence="7">CR22</strain>
    </source>
</reference>
<dbReference type="InterPro" id="IPR017947">
    <property type="entry name" value="AryldialkylPase_Zn-BS"/>
</dbReference>
<evidence type="ECO:0000313" key="7">
    <source>
        <dbReference type="Proteomes" id="UP000280197"/>
    </source>
</evidence>
<dbReference type="AlphaFoldDB" id="A0A3S9IDH8"/>
<evidence type="ECO:0000256" key="1">
    <source>
        <dbReference type="ARBA" id="ARBA00022723"/>
    </source>
</evidence>